<keyword evidence="3 4" id="KW-0067">ATP-binding</keyword>
<evidence type="ECO:0000256" key="3">
    <source>
        <dbReference type="ARBA" id="ARBA00022840"/>
    </source>
</evidence>
<accession>A0AAU8KZW7</accession>
<dbReference type="GO" id="GO:0006261">
    <property type="term" value="P:DNA-templated DNA replication"/>
    <property type="evidence" value="ECO:0007669"/>
    <property type="project" value="TreeGrafter"/>
</dbReference>
<keyword evidence="2 4" id="KW-0547">Nucleotide-binding</keyword>
<evidence type="ECO:0000256" key="1">
    <source>
        <dbReference type="ARBA" id="ARBA00022705"/>
    </source>
</evidence>
<organism evidence="6">
    <name type="scientific">Serratia phage Kevin</name>
    <dbReference type="NCBI Taxonomy" id="3161161"/>
    <lineage>
        <taxon>Viruses</taxon>
        <taxon>Duplodnaviria</taxon>
        <taxon>Heunggongvirae</taxon>
        <taxon>Uroviricota</taxon>
        <taxon>Caudoviricetes</taxon>
        <taxon>Pantevenvirales</taxon>
        <taxon>Ackermannviridae</taxon>
        <taxon>Miltonvirus</taxon>
    </lineage>
</organism>
<dbReference type="InterPro" id="IPR003959">
    <property type="entry name" value="ATPase_AAA_core"/>
</dbReference>
<name>A0AAU8KZW7_9CAUD</name>
<dbReference type="InterPro" id="IPR050238">
    <property type="entry name" value="DNA_Rep/Repair_Clamp_Loader"/>
</dbReference>
<dbReference type="PANTHER" id="PTHR11669:SF20">
    <property type="entry name" value="REPLICATION FACTOR C SUBUNIT 4"/>
    <property type="match status" value="1"/>
</dbReference>
<dbReference type="EMBL" id="PP869623">
    <property type="protein sequence ID" value="XCN27941.1"/>
    <property type="molecule type" value="Genomic_DNA"/>
</dbReference>
<comment type="subunit">
    <text evidence="4">The sliding-clamp-loader consists of 4 large subunits and 1 small subunit. Interacts with the sliding clamp; this interaction allows the sliding-clamp-loader to open the sliding clamp. Part of the replicase complex that includes the DNA polymerase, the polymerase clamp, the clamp loader complex, the single-stranded DNA binding protein, the primase, the helicase and the helicase assembly factor.</text>
</comment>
<dbReference type="InterPro" id="IPR046388">
    <property type="entry name" value="T4_Clamp_Loader_L"/>
</dbReference>
<dbReference type="Gene3D" id="3.40.50.300">
    <property type="entry name" value="P-loop containing nucleotide triphosphate hydrolases"/>
    <property type="match status" value="1"/>
</dbReference>
<dbReference type="SMART" id="SM00382">
    <property type="entry name" value="AAA"/>
    <property type="match status" value="1"/>
</dbReference>
<dbReference type="Pfam" id="PF00004">
    <property type="entry name" value="AAA"/>
    <property type="match status" value="1"/>
</dbReference>
<evidence type="ECO:0000256" key="2">
    <source>
        <dbReference type="ARBA" id="ARBA00022741"/>
    </source>
</evidence>
<dbReference type="PANTHER" id="PTHR11669">
    <property type="entry name" value="REPLICATION FACTOR C / DNA POLYMERASE III GAMMA-TAU SUBUNIT"/>
    <property type="match status" value="1"/>
</dbReference>
<dbReference type="HAMAP" id="MF_04162">
    <property type="entry name" value="T4_Clamp_Loader_L"/>
    <property type="match status" value="1"/>
</dbReference>
<dbReference type="GO" id="GO:0003689">
    <property type="term" value="F:DNA clamp loader activity"/>
    <property type="evidence" value="ECO:0007669"/>
    <property type="project" value="UniProtKB-UniRule"/>
</dbReference>
<feature type="binding site" evidence="4">
    <location>
        <begin position="14"/>
        <end position="17"/>
    </location>
    <ligand>
        <name>ATP</name>
        <dbReference type="ChEBI" id="CHEBI:30616"/>
    </ligand>
</feature>
<proteinExistence type="inferred from homology"/>
<dbReference type="CDD" id="cd00009">
    <property type="entry name" value="AAA"/>
    <property type="match status" value="1"/>
</dbReference>
<dbReference type="GO" id="GO:0003677">
    <property type="term" value="F:DNA binding"/>
    <property type="evidence" value="ECO:0007669"/>
    <property type="project" value="UniProtKB-UniRule"/>
</dbReference>
<dbReference type="GO" id="GO:0039693">
    <property type="term" value="P:viral DNA genome replication"/>
    <property type="evidence" value="ECO:0007669"/>
    <property type="project" value="UniProtKB-UniRule"/>
</dbReference>
<comment type="similarity">
    <text evidence="4">Belongs to the Tevenvirinae sliding-clamp-loader large subunit family.</text>
</comment>
<evidence type="ECO:0000313" key="6">
    <source>
        <dbReference type="EMBL" id="XCN27941.1"/>
    </source>
</evidence>
<dbReference type="InterPro" id="IPR027417">
    <property type="entry name" value="P-loop_NTPase"/>
</dbReference>
<protein>
    <recommendedName>
        <fullName evidence="4">Sliding-clamp-loader large subunit</fullName>
        <ecNumber evidence="4">3.6.4.-</ecNumber>
    </recommendedName>
    <alternativeName>
        <fullName evidence="4">Clamp loader gp44 subunit</fullName>
    </alternativeName>
</protein>
<feature type="domain" description="AAA+ ATPase" evidence="5">
    <location>
        <begin position="45"/>
        <end position="166"/>
    </location>
</feature>
<dbReference type="GO" id="GO:0006281">
    <property type="term" value="P:DNA repair"/>
    <property type="evidence" value="ECO:0007669"/>
    <property type="project" value="TreeGrafter"/>
</dbReference>
<dbReference type="GO" id="GO:0016887">
    <property type="term" value="F:ATP hydrolysis activity"/>
    <property type="evidence" value="ECO:0007669"/>
    <property type="project" value="UniProtKB-UniRule"/>
</dbReference>
<dbReference type="InterPro" id="IPR003593">
    <property type="entry name" value="AAA+_ATPase"/>
</dbReference>
<evidence type="ECO:0000256" key="4">
    <source>
        <dbReference type="HAMAP-Rule" id="MF_04162"/>
    </source>
</evidence>
<keyword evidence="4" id="KW-0238">DNA-binding</keyword>
<comment type="function">
    <text evidence="4">Forms the sliding-clamp-loader together with the small subunit. Functions as an ATPase enzyme. The clamp loader holds the clamp in an open conformation and places it onto the DNA. 4 ATP molecules must bind to the sliding-clamp-loader before the latter can open the sliding clamp. ATP hydrolysis triggers the detachment of the sliding clamp from the sliding-clamp-loader, freeing the sliding clamp to track along DNA.</text>
</comment>
<keyword evidence="4" id="KW-0378">Hydrolase</keyword>
<dbReference type="Gene3D" id="1.20.272.10">
    <property type="match status" value="1"/>
</dbReference>
<dbReference type="SUPFAM" id="SSF52540">
    <property type="entry name" value="P-loop containing nucleoside triphosphate hydrolases"/>
    <property type="match status" value="1"/>
</dbReference>
<dbReference type="Gene3D" id="1.10.8.60">
    <property type="match status" value="1"/>
</dbReference>
<dbReference type="EC" id="3.6.4.-" evidence="4"/>
<feature type="binding site" evidence="4">
    <location>
        <position position="208"/>
    </location>
    <ligand>
        <name>ATP</name>
        <dbReference type="ChEBI" id="CHEBI:30616"/>
    </ligand>
</feature>
<dbReference type="GO" id="GO:0005524">
    <property type="term" value="F:ATP binding"/>
    <property type="evidence" value="ECO:0007669"/>
    <property type="project" value="UniProtKB-UniRule"/>
</dbReference>
<feature type="binding site" evidence="4">
    <location>
        <position position="26"/>
    </location>
    <ligand>
        <name>ATP</name>
        <dbReference type="ChEBI" id="CHEBI:30616"/>
    </ligand>
</feature>
<keyword evidence="4" id="KW-1194">Viral DNA replication</keyword>
<reference evidence="6" key="1">
    <citation type="submission" date="2024-06" db="EMBL/GenBank/DDBJ databases">
        <authorList>
            <person name="Melgar S."/>
            <person name="Ryabinky S."/>
            <person name="Merugu K."/>
            <person name="Desisa B."/>
            <person name="Truong H."/>
            <person name="Jamal R."/>
            <person name="Sandhu A."/>
            <person name="Johnson A."/>
        </authorList>
    </citation>
    <scope>NUCLEOTIDE SEQUENCE</scope>
</reference>
<evidence type="ECO:0000259" key="5">
    <source>
        <dbReference type="SMART" id="SM00382"/>
    </source>
</evidence>
<feature type="binding site" evidence="4">
    <location>
        <begin position="57"/>
        <end position="62"/>
    </location>
    <ligand>
        <name>ATP</name>
        <dbReference type="ChEBI" id="CHEBI:30616"/>
    </ligand>
</feature>
<keyword evidence="1" id="KW-0235">DNA replication</keyword>
<sequence length="329" mass="37137">MSDITIVNNQYAWEEKYRPNKVSEIILPADVRSKLEGFIRDGKGKIPSFLFYSPSPGTGKTTTAKAICNDIGCKKPLFINASLHTSIDYIRDIVTQYSTGASVLGGRKVVILDEVERLSPAAQESLKGLIEAVSANCSFVLTTNAKQRVVEPLRSRCREIDFIWSADEAMEVQSHFMRRCAEILKMEGAAFEIPVLASIVKRHFPDNRKILGILQENVVTFGTVDARALVQLRSGELAVVAKLLKDNDWKGMQQWVTDNQNYLTEDLYSKFFKICVPEDPEKPRLIEDGSIPNLVFICGDTQAKHRLVGDLWLHAVYFFTNVMCEVKWR</sequence>